<comment type="caution">
    <text evidence="1">The sequence shown here is derived from an EMBL/GenBank/DDBJ whole genome shotgun (WGS) entry which is preliminary data.</text>
</comment>
<reference evidence="1" key="1">
    <citation type="submission" date="2019-12" db="EMBL/GenBank/DDBJ databases">
        <title>Epidemiological and comparative genomic analysis of Bacillus anthracis isolated from northern Vietnam.</title>
        <authorList>
            <person name="Hoang T.T.H."/>
            <person name="Dang D.A."/>
            <person name="Pham M.H."/>
            <person name="Luong M.H."/>
            <person name="Tran N.D."/>
            <person name="Nguyen T.H."/>
            <person name="Nguyen T.T."/>
            <person name="Inoue S."/>
            <person name="Morikawa S."/>
            <person name="Okutani A."/>
        </authorList>
    </citation>
    <scope>NUCLEOTIDE SEQUENCE</scope>
    <source>
        <strain evidence="1">LaLC</strain>
    </source>
</reference>
<protein>
    <submittedName>
        <fullName evidence="1">Uncharacterized protein</fullName>
    </submittedName>
</protein>
<organism evidence="1">
    <name type="scientific">Bacillus anthracis</name>
    <name type="common">anthrax bacterium</name>
    <dbReference type="NCBI Taxonomy" id="1392"/>
    <lineage>
        <taxon>Bacteria</taxon>
        <taxon>Bacillati</taxon>
        <taxon>Bacillota</taxon>
        <taxon>Bacilli</taxon>
        <taxon>Bacillales</taxon>
        <taxon>Bacillaceae</taxon>
        <taxon>Bacillus</taxon>
        <taxon>Bacillus cereus group</taxon>
    </lineage>
</organism>
<dbReference type="EMBL" id="BLEW01000003">
    <property type="protein sequence ID" value="GEU12679.1"/>
    <property type="molecule type" value="Genomic_DNA"/>
</dbReference>
<proteinExistence type="predicted"/>
<sequence>MCYIYKLRPSHPTVLNLLTYTLFQCDNYIAFNPIASYALQMHHFEMPITLFQTFYLLQSFL</sequence>
<dbReference type="AlphaFoldDB" id="A0A640MGU8"/>
<reference evidence="1" key="2">
    <citation type="submission" date="2019-12" db="EMBL/GenBank/DDBJ databases">
        <authorList>
            <person name="Hoang T.H.H."/>
            <person name="Okutani A."/>
        </authorList>
    </citation>
    <scope>NUCLEOTIDE SEQUENCE</scope>
    <source>
        <strain evidence="1">LaLC</strain>
    </source>
</reference>
<gene>
    <name evidence="1" type="ORF">LaLC_23700</name>
</gene>
<name>A0A640MGU8_BACAN</name>
<accession>A0A640MGU8</accession>
<evidence type="ECO:0000313" key="1">
    <source>
        <dbReference type="EMBL" id="GEU12679.1"/>
    </source>
</evidence>